<organism evidence="2 3">
    <name type="scientific">Lottia gigantea</name>
    <name type="common">Giant owl limpet</name>
    <dbReference type="NCBI Taxonomy" id="225164"/>
    <lineage>
        <taxon>Eukaryota</taxon>
        <taxon>Metazoa</taxon>
        <taxon>Spiralia</taxon>
        <taxon>Lophotrochozoa</taxon>
        <taxon>Mollusca</taxon>
        <taxon>Gastropoda</taxon>
        <taxon>Patellogastropoda</taxon>
        <taxon>Lottioidea</taxon>
        <taxon>Lottiidae</taxon>
        <taxon>Lottia</taxon>
    </lineage>
</organism>
<dbReference type="KEGG" id="lgi:LOTGIDRAFT_238318"/>
<dbReference type="HOGENOM" id="CLU_2029317_0_0_1"/>
<dbReference type="CTD" id="20250723"/>
<feature type="chain" id="PRO_5004717796" evidence="1">
    <location>
        <begin position="18"/>
        <end position="122"/>
    </location>
</feature>
<keyword evidence="1" id="KW-0732">Signal</keyword>
<dbReference type="EMBL" id="KB200522">
    <property type="protein sequence ID" value="ESP01197.1"/>
    <property type="molecule type" value="Genomic_DNA"/>
</dbReference>
<protein>
    <submittedName>
        <fullName evidence="2">Uncharacterized protein</fullName>
    </submittedName>
</protein>
<dbReference type="AlphaFoldDB" id="V4B5C8"/>
<reference evidence="2 3" key="1">
    <citation type="journal article" date="2013" name="Nature">
        <title>Insights into bilaterian evolution from three spiralian genomes.</title>
        <authorList>
            <person name="Simakov O."/>
            <person name="Marletaz F."/>
            <person name="Cho S.J."/>
            <person name="Edsinger-Gonzales E."/>
            <person name="Havlak P."/>
            <person name="Hellsten U."/>
            <person name="Kuo D.H."/>
            <person name="Larsson T."/>
            <person name="Lv J."/>
            <person name="Arendt D."/>
            <person name="Savage R."/>
            <person name="Osoegawa K."/>
            <person name="de Jong P."/>
            <person name="Grimwood J."/>
            <person name="Chapman J.A."/>
            <person name="Shapiro H."/>
            <person name="Aerts A."/>
            <person name="Otillar R.P."/>
            <person name="Terry A.Y."/>
            <person name="Boore J.L."/>
            <person name="Grigoriev I.V."/>
            <person name="Lindberg D.R."/>
            <person name="Seaver E.C."/>
            <person name="Weisblat D.A."/>
            <person name="Putnam N.H."/>
            <person name="Rokhsar D.S."/>
        </authorList>
    </citation>
    <scope>NUCLEOTIDE SEQUENCE [LARGE SCALE GENOMIC DNA]</scope>
</reference>
<evidence type="ECO:0000313" key="2">
    <source>
        <dbReference type="EMBL" id="ESP01197.1"/>
    </source>
</evidence>
<dbReference type="GeneID" id="20250723"/>
<feature type="signal peptide" evidence="1">
    <location>
        <begin position="1"/>
        <end position="17"/>
    </location>
</feature>
<dbReference type="RefSeq" id="XP_009048140.1">
    <property type="nucleotide sequence ID" value="XM_009049892.1"/>
</dbReference>
<sequence length="122" mass="13238">MSSLFLIAAIVVCSAYGDGVGSQLLKSLRICPIVECAFIACLDDMSTHTQTFHFNGMNCPGCPTCARPRPIDIKRALNPLNVGSLIHLDMCPMTMCAQLVDCSSDQAVMGYFDFHVYKASNP</sequence>
<name>V4B5C8_LOTGI</name>
<keyword evidence="3" id="KW-1185">Reference proteome</keyword>
<dbReference type="Proteomes" id="UP000030746">
    <property type="component" value="Unassembled WGS sequence"/>
</dbReference>
<dbReference type="OrthoDB" id="6106688at2759"/>
<accession>V4B5C8</accession>
<proteinExistence type="predicted"/>
<evidence type="ECO:0000313" key="3">
    <source>
        <dbReference type="Proteomes" id="UP000030746"/>
    </source>
</evidence>
<gene>
    <name evidence="2" type="ORF">LOTGIDRAFT_238318</name>
</gene>
<evidence type="ECO:0000256" key="1">
    <source>
        <dbReference type="SAM" id="SignalP"/>
    </source>
</evidence>